<dbReference type="InterPro" id="IPR006612">
    <property type="entry name" value="THAP_Znf"/>
</dbReference>
<evidence type="ECO:0000256" key="4">
    <source>
        <dbReference type="ARBA" id="ARBA00023125"/>
    </source>
</evidence>
<sequence length="476" mass="54612">MTWCVVVDCHNNSFTKGRKEVRFFGFPKDTGLRKQWIHKIKRENLPKNPTICEEHFEKSCFKRDLQHELLNKKPRLILNDDAVPTIFPHNQGKQTQKRRLSVLREEGKAKRQLREDAVLHKEKTKEFEIECNTVSTQTDITMEFFDAHLKHAASTTETTDQGIQIQEIQAKEKISEQPAVSNLDVEPETESDRESNGDDKAYVPSSEDEEDLEPSTTEATAKPMKAAFIVYWTSLLVLLKTCLKPACSLPAVVTKTVCKGSQLIVWLKCTDDHETEWKSQPNCRRYSVGNLTSAASVLFSANTYQRLARFFDLAGIQWITKTCFYAIQDQYLHGVVNKFYKSQLQIVLEEIKRSNAKEFGGDGRCDSPGHNAKYLTYSFMDKFSNQIASFSLVQVTEAGNSNRMEKVGFKRALQSLRDEGIEPKQITTDQHLREEESDLDHQFDIWHFVKSVKKKLRAAAKKKTCKVVLCNLRGRC</sequence>
<evidence type="ECO:0000256" key="3">
    <source>
        <dbReference type="ARBA" id="ARBA00022833"/>
    </source>
</evidence>
<accession>A0A7M5XLT1</accession>
<feature type="compositionally biased region" description="Basic and acidic residues" evidence="6">
    <location>
        <begin position="190"/>
        <end position="201"/>
    </location>
</feature>
<protein>
    <recommendedName>
        <fullName evidence="7">THAP-type domain-containing protein</fullName>
    </recommendedName>
</protein>
<dbReference type="Gene3D" id="6.20.210.20">
    <property type="entry name" value="THAP domain"/>
    <property type="match status" value="1"/>
</dbReference>
<feature type="region of interest" description="Disordered" evidence="6">
    <location>
        <begin position="170"/>
        <end position="219"/>
    </location>
</feature>
<dbReference type="SUPFAM" id="SSF57716">
    <property type="entry name" value="Glucocorticoid receptor-like (DNA-binding domain)"/>
    <property type="match status" value="1"/>
</dbReference>
<keyword evidence="2 5" id="KW-0863">Zinc-finger</keyword>
<keyword evidence="3" id="KW-0862">Zinc</keyword>
<evidence type="ECO:0000313" key="8">
    <source>
        <dbReference type="EnsemblMetazoa" id="CLYHEMP025119.1"/>
    </source>
</evidence>
<dbReference type="EnsemblMetazoa" id="CLYHEMT025119.1">
    <property type="protein sequence ID" value="CLYHEMP025119.1"/>
    <property type="gene ID" value="CLYHEMG025119"/>
</dbReference>
<keyword evidence="1" id="KW-0479">Metal-binding</keyword>
<dbReference type="SMART" id="SM00692">
    <property type="entry name" value="DM3"/>
    <property type="match status" value="1"/>
</dbReference>
<dbReference type="GO" id="GO:0008270">
    <property type="term" value="F:zinc ion binding"/>
    <property type="evidence" value="ECO:0007669"/>
    <property type="project" value="UniProtKB-KW"/>
</dbReference>
<dbReference type="AlphaFoldDB" id="A0A7M5XLT1"/>
<dbReference type="PROSITE" id="PS50950">
    <property type="entry name" value="ZF_THAP"/>
    <property type="match status" value="1"/>
</dbReference>
<evidence type="ECO:0000256" key="6">
    <source>
        <dbReference type="SAM" id="MobiDB-lite"/>
    </source>
</evidence>
<evidence type="ECO:0000313" key="9">
    <source>
        <dbReference type="Proteomes" id="UP000594262"/>
    </source>
</evidence>
<feature type="domain" description="THAP-type" evidence="7">
    <location>
        <begin position="1"/>
        <end position="87"/>
    </location>
</feature>
<organism evidence="8 9">
    <name type="scientific">Clytia hemisphaerica</name>
    <dbReference type="NCBI Taxonomy" id="252671"/>
    <lineage>
        <taxon>Eukaryota</taxon>
        <taxon>Metazoa</taxon>
        <taxon>Cnidaria</taxon>
        <taxon>Hydrozoa</taxon>
        <taxon>Hydroidolina</taxon>
        <taxon>Leptothecata</taxon>
        <taxon>Obeliida</taxon>
        <taxon>Clytiidae</taxon>
        <taxon>Clytia</taxon>
    </lineage>
</organism>
<keyword evidence="4 5" id="KW-0238">DNA-binding</keyword>
<dbReference type="OrthoDB" id="10065023at2759"/>
<dbReference type="GO" id="GO:0003677">
    <property type="term" value="F:DNA binding"/>
    <property type="evidence" value="ECO:0007669"/>
    <property type="project" value="UniProtKB-UniRule"/>
</dbReference>
<dbReference type="PANTHER" id="PTHR31751">
    <property type="entry name" value="SI:CH211-108C17.2-RELATED-RELATED"/>
    <property type="match status" value="1"/>
</dbReference>
<evidence type="ECO:0000256" key="2">
    <source>
        <dbReference type="ARBA" id="ARBA00022771"/>
    </source>
</evidence>
<dbReference type="SMART" id="SM00980">
    <property type="entry name" value="THAP"/>
    <property type="match status" value="1"/>
</dbReference>
<evidence type="ECO:0000256" key="5">
    <source>
        <dbReference type="PROSITE-ProRule" id="PRU00309"/>
    </source>
</evidence>
<proteinExistence type="predicted"/>
<evidence type="ECO:0000259" key="7">
    <source>
        <dbReference type="PROSITE" id="PS50950"/>
    </source>
</evidence>
<reference evidence="8" key="1">
    <citation type="submission" date="2021-01" db="UniProtKB">
        <authorList>
            <consortium name="EnsemblMetazoa"/>
        </authorList>
    </citation>
    <scope>IDENTIFICATION</scope>
</reference>
<keyword evidence="9" id="KW-1185">Reference proteome</keyword>
<dbReference type="Proteomes" id="UP000594262">
    <property type="component" value="Unplaced"/>
</dbReference>
<dbReference type="PANTHER" id="PTHR31751:SF42">
    <property type="entry name" value="PROTEIN CBG10204"/>
    <property type="match status" value="1"/>
</dbReference>
<dbReference type="InterPro" id="IPR038441">
    <property type="entry name" value="THAP_Znf_sf"/>
</dbReference>
<dbReference type="Pfam" id="PF05485">
    <property type="entry name" value="THAP"/>
    <property type="match status" value="1"/>
</dbReference>
<evidence type="ECO:0000256" key="1">
    <source>
        <dbReference type="ARBA" id="ARBA00022723"/>
    </source>
</evidence>
<name>A0A7M5XLT1_9CNID</name>